<keyword evidence="8 15" id="KW-0862">Zinc</keyword>
<feature type="binding site" evidence="15">
    <location>
        <position position="100"/>
    </location>
    <ligand>
        <name>Zn(2+)</name>
        <dbReference type="ChEBI" id="CHEBI:29105"/>
        <note>catalytic</note>
    </ligand>
</feature>
<evidence type="ECO:0000256" key="5">
    <source>
        <dbReference type="ARBA" id="ARBA00018266"/>
    </source>
</evidence>
<evidence type="ECO:0000256" key="6">
    <source>
        <dbReference type="ARBA" id="ARBA00022723"/>
    </source>
</evidence>
<evidence type="ECO:0000313" key="20">
    <source>
        <dbReference type="Proteomes" id="UP000000960"/>
    </source>
</evidence>
<comment type="function">
    <text evidence="2 16">This enzyme scavenges exogenous and endogenous cytidine and 2'-deoxycytidine for UMP synthesis.</text>
</comment>
<evidence type="ECO:0000259" key="18">
    <source>
        <dbReference type="PROSITE" id="PS51747"/>
    </source>
</evidence>
<feature type="active site" description="Proton donor" evidence="13">
    <location>
        <position position="64"/>
    </location>
</feature>
<evidence type="ECO:0000256" key="15">
    <source>
        <dbReference type="PIRSR" id="PIRSR606262-3"/>
    </source>
</evidence>
<dbReference type="InterPro" id="IPR002125">
    <property type="entry name" value="CMP_dCMP_dom"/>
</dbReference>
<evidence type="ECO:0000256" key="17">
    <source>
        <dbReference type="SAM" id="MobiDB-lite"/>
    </source>
</evidence>
<dbReference type="HOGENOM" id="CLU_097262_1_1_11"/>
<dbReference type="GO" id="GO:0055086">
    <property type="term" value="P:nucleobase-containing small molecule metabolic process"/>
    <property type="evidence" value="ECO:0007669"/>
    <property type="project" value="UniProtKB-ARBA"/>
</dbReference>
<dbReference type="AlphaFoldDB" id="C8W8Z4"/>
<dbReference type="Gene3D" id="3.40.140.10">
    <property type="entry name" value="Cytidine Deaminase, domain 2"/>
    <property type="match status" value="1"/>
</dbReference>
<dbReference type="GO" id="GO:0005829">
    <property type="term" value="C:cytosol"/>
    <property type="evidence" value="ECO:0007669"/>
    <property type="project" value="TreeGrafter"/>
</dbReference>
<dbReference type="EMBL" id="CP001721">
    <property type="protein sequence ID" value="ACV50582.1"/>
    <property type="molecule type" value="Genomic_DNA"/>
</dbReference>
<evidence type="ECO:0000313" key="19">
    <source>
        <dbReference type="EMBL" id="ACV50582.1"/>
    </source>
</evidence>
<dbReference type="Proteomes" id="UP000000960">
    <property type="component" value="Chromosome"/>
</dbReference>
<dbReference type="EC" id="3.5.4.5" evidence="4 16"/>
<dbReference type="GeneID" id="84805687"/>
<keyword evidence="6 15" id="KW-0479">Metal-binding</keyword>
<dbReference type="eggNOG" id="COG0295">
    <property type="taxonomic scope" value="Bacteria"/>
</dbReference>
<dbReference type="InterPro" id="IPR016193">
    <property type="entry name" value="Cytidine_deaminase-like"/>
</dbReference>
<comment type="catalytic activity">
    <reaction evidence="11 16">
        <text>cytidine + H2O + H(+) = uridine + NH4(+)</text>
        <dbReference type="Rhea" id="RHEA:16069"/>
        <dbReference type="ChEBI" id="CHEBI:15377"/>
        <dbReference type="ChEBI" id="CHEBI:15378"/>
        <dbReference type="ChEBI" id="CHEBI:16704"/>
        <dbReference type="ChEBI" id="CHEBI:17562"/>
        <dbReference type="ChEBI" id="CHEBI:28938"/>
        <dbReference type="EC" id="3.5.4.5"/>
    </reaction>
</comment>
<reference evidence="19 20" key="1">
    <citation type="journal article" date="2009" name="Stand. Genomic Sci.">
        <title>Complete genome sequence of Atopobium parvulum type strain (IPP 1246).</title>
        <authorList>
            <person name="Copeland A."/>
            <person name="Sikorski J."/>
            <person name="Lapidus A."/>
            <person name="Nolan M."/>
            <person name="Del Rio T.G."/>
            <person name="Lucas S."/>
            <person name="Chen F."/>
            <person name="Tice H."/>
            <person name="Pitluck S."/>
            <person name="Cheng J.F."/>
            <person name="Pukall R."/>
            <person name="Chertkov O."/>
            <person name="Brettin T."/>
            <person name="Han C."/>
            <person name="Detter J.C."/>
            <person name="Kuske C."/>
            <person name="Bruce D."/>
            <person name="Goodwin L."/>
            <person name="Ivanova N."/>
            <person name="Mavromatis K."/>
            <person name="Mikhailova N."/>
            <person name="Chen A."/>
            <person name="Palaniappan K."/>
            <person name="Chain P."/>
            <person name="Rohde M."/>
            <person name="Goker M."/>
            <person name="Bristow J."/>
            <person name="Eisen J.A."/>
            <person name="Markowitz V."/>
            <person name="Hugenholtz P."/>
            <person name="Kyrpides N.C."/>
            <person name="Klenk H.P."/>
            <person name="Detter J.C."/>
        </authorList>
    </citation>
    <scope>NUCLEOTIDE SEQUENCE [LARGE SCALE GENOMIC DNA]</scope>
    <source>
        <strain evidence="20">ATCC 33793 / DSM 20469 / CCUG 32760 / JCM 10300 / KCTC 3663 / VPI 0546 / 1246</strain>
    </source>
</reference>
<organism evidence="19 20">
    <name type="scientific">Lancefieldella parvula (strain ATCC 33793 / DSM 20469 / CCUG 32760 / JCM 10300 / KCTC 3663 / VPI 0546 / 1246)</name>
    <name type="common">Atopobium parvulum</name>
    <dbReference type="NCBI Taxonomy" id="521095"/>
    <lineage>
        <taxon>Bacteria</taxon>
        <taxon>Bacillati</taxon>
        <taxon>Actinomycetota</taxon>
        <taxon>Coriobacteriia</taxon>
        <taxon>Coriobacteriales</taxon>
        <taxon>Atopobiaceae</taxon>
        <taxon>Lancefieldella</taxon>
    </lineage>
</organism>
<feature type="binding site" evidence="14">
    <location>
        <begin position="51"/>
        <end position="57"/>
    </location>
    <ligand>
        <name>substrate</name>
    </ligand>
</feature>
<keyword evidence="20" id="KW-1185">Reference proteome</keyword>
<evidence type="ECO:0000256" key="16">
    <source>
        <dbReference type="RuleBase" id="RU364006"/>
    </source>
</evidence>
<dbReference type="InterPro" id="IPR050202">
    <property type="entry name" value="Cyt/Deoxycyt_deaminase"/>
</dbReference>
<feature type="domain" description="CMP/dCMP-type deaminase" evidence="18">
    <location>
        <begin position="10"/>
        <end position="143"/>
    </location>
</feature>
<dbReference type="GO" id="GO:0008270">
    <property type="term" value="F:zinc ion binding"/>
    <property type="evidence" value="ECO:0007669"/>
    <property type="project" value="UniProtKB-UniRule"/>
</dbReference>
<keyword evidence="7 16" id="KW-0378">Hydrolase</keyword>
<dbReference type="Pfam" id="PF00383">
    <property type="entry name" value="dCMP_cyt_deam_1"/>
    <property type="match status" value="1"/>
</dbReference>
<evidence type="ECO:0000256" key="1">
    <source>
        <dbReference type="ARBA" id="ARBA00001947"/>
    </source>
</evidence>
<dbReference type="CDD" id="cd01283">
    <property type="entry name" value="cytidine_deaminase"/>
    <property type="match status" value="1"/>
</dbReference>
<proteinExistence type="inferred from homology"/>
<evidence type="ECO:0000256" key="11">
    <source>
        <dbReference type="ARBA" id="ARBA00049558"/>
    </source>
</evidence>
<dbReference type="PANTHER" id="PTHR11644:SF2">
    <property type="entry name" value="CYTIDINE DEAMINASE"/>
    <property type="match status" value="1"/>
</dbReference>
<accession>C8W8Z4</accession>
<evidence type="ECO:0000256" key="4">
    <source>
        <dbReference type="ARBA" id="ARBA00012783"/>
    </source>
</evidence>
<evidence type="ECO:0000256" key="10">
    <source>
        <dbReference type="ARBA" id="ARBA00049252"/>
    </source>
</evidence>
<dbReference type="SUPFAM" id="SSF53927">
    <property type="entry name" value="Cytidine deaminase-like"/>
    <property type="match status" value="1"/>
</dbReference>
<dbReference type="KEGG" id="apv:Apar_0146"/>
<evidence type="ECO:0000256" key="8">
    <source>
        <dbReference type="ARBA" id="ARBA00022833"/>
    </source>
</evidence>
<sequence>MAEVKGSCHVSNEALVQLAIEARNHAYVPYSHYAVGAALLCSDGTVYGGANLENAAYTPSNCAERTAFFRAVFEGHRDFVAIAVVGGPEGEAPTAWCTPCGVCRQVIREWCDPATFRIVLGKADVAPREYLLQDILPMGFGPEDLGESSPAGASSDDAVKGTTGHEHGCTCGCDKHSKSNQ</sequence>
<dbReference type="PANTHER" id="PTHR11644">
    <property type="entry name" value="CYTIDINE DEAMINASE"/>
    <property type="match status" value="1"/>
</dbReference>
<feature type="binding site" evidence="15">
    <location>
        <position position="103"/>
    </location>
    <ligand>
        <name>Zn(2+)</name>
        <dbReference type="ChEBI" id="CHEBI:29105"/>
        <note>catalytic</note>
    </ligand>
</feature>
<dbReference type="NCBIfam" id="NF004064">
    <property type="entry name" value="PRK05578.1"/>
    <property type="match status" value="1"/>
</dbReference>
<dbReference type="RefSeq" id="WP_012808242.1">
    <property type="nucleotide sequence ID" value="NC_013203.1"/>
</dbReference>
<dbReference type="GO" id="GO:0004126">
    <property type="term" value="F:cytidine deaminase activity"/>
    <property type="evidence" value="ECO:0007669"/>
    <property type="project" value="UniProtKB-UniRule"/>
</dbReference>
<feature type="compositionally biased region" description="Basic and acidic residues" evidence="17">
    <location>
        <begin position="157"/>
        <end position="181"/>
    </location>
</feature>
<protein>
    <recommendedName>
        <fullName evidence="5 16">Cytidine deaminase</fullName>
        <ecNumber evidence="4 16">3.5.4.5</ecNumber>
    </recommendedName>
    <alternativeName>
        <fullName evidence="9 16">Cytidine aminohydrolase</fullName>
    </alternativeName>
</protein>
<dbReference type="InterPro" id="IPR006262">
    <property type="entry name" value="Cyt_deam_tetra"/>
</dbReference>
<name>C8W8Z4_LANP1</name>
<comment type="similarity">
    <text evidence="3 16">Belongs to the cytidine and deoxycytidylate deaminase family.</text>
</comment>
<feature type="region of interest" description="Disordered" evidence="17">
    <location>
        <begin position="143"/>
        <end position="181"/>
    </location>
</feature>
<dbReference type="NCBIfam" id="TIGR01354">
    <property type="entry name" value="cyt_deam_tetra"/>
    <property type="match status" value="1"/>
</dbReference>
<feature type="binding site" evidence="15">
    <location>
        <position position="62"/>
    </location>
    <ligand>
        <name>Zn(2+)</name>
        <dbReference type="ChEBI" id="CHEBI:29105"/>
        <note>catalytic</note>
    </ligand>
</feature>
<evidence type="ECO:0000256" key="3">
    <source>
        <dbReference type="ARBA" id="ARBA00006576"/>
    </source>
</evidence>
<dbReference type="OrthoDB" id="9795347at2"/>
<dbReference type="FunFam" id="3.40.140.10:FF:000008">
    <property type="entry name" value="Cytidine deaminase"/>
    <property type="match status" value="1"/>
</dbReference>
<evidence type="ECO:0000256" key="9">
    <source>
        <dbReference type="ARBA" id="ARBA00032005"/>
    </source>
</evidence>
<dbReference type="PROSITE" id="PS51747">
    <property type="entry name" value="CYT_DCMP_DEAMINASES_2"/>
    <property type="match status" value="1"/>
</dbReference>
<comment type="catalytic activity">
    <reaction evidence="10 16">
        <text>2'-deoxycytidine + H2O + H(+) = 2'-deoxyuridine + NH4(+)</text>
        <dbReference type="Rhea" id="RHEA:13433"/>
        <dbReference type="ChEBI" id="CHEBI:15377"/>
        <dbReference type="ChEBI" id="CHEBI:15378"/>
        <dbReference type="ChEBI" id="CHEBI:15698"/>
        <dbReference type="ChEBI" id="CHEBI:16450"/>
        <dbReference type="ChEBI" id="CHEBI:28938"/>
        <dbReference type="EC" id="3.5.4.5"/>
    </reaction>
</comment>
<comment type="function">
    <text evidence="12">Recycles cytidine and 2-deoxycytidine for uridine and 2-deoxyuridine synthesis, respectively. Catalyzes the hydrolytic deamination of cytidine and 2-deoxycytidine to form, respectively, uridine and 2-deoxyuridine.</text>
</comment>
<comment type="cofactor">
    <cofactor evidence="1 15 16">
        <name>Zn(2+)</name>
        <dbReference type="ChEBI" id="CHEBI:29105"/>
    </cofactor>
</comment>
<evidence type="ECO:0000256" key="12">
    <source>
        <dbReference type="ARBA" id="ARBA00056327"/>
    </source>
</evidence>
<evidence type="ECO:0000256" key="14">
    <source>
        <dbReference type="PIRSR" id="PIRSR606262-2"/>
    </source>
</evidence>
<evidence type="ECO:0000256" key="2">
    <source>
        <dbReference type="ARBA" id="ARBA00003949"/>
    </source>
</evidence>
<dbReference type="STRING" id="521095.Apar_0146"/>
<dbReference type="GO" id="GO:0072527">
    <property type="term" value="P:pyrimidine-containing compound metabolic process"/>
    <property type="evidence" value="ECO:0007669"/>
    <property type="project" value="UniProtKB-ARBA"/>
</dbReference>
<evidence type="ECO:0000256" key="7">
    <source>
        <dbReference type="ARBA" id="ARBA00022801"/>
    </source>
</evidence>
<gene>
    <name evidence="19" type="ordered locus">Apar_0146</name>
</gene>
<evidence type="ECO:0000256" key="13">
    <source>
        <dbReference type="PIRSR" id="PIRSR606262-1"/>
    </source>
</evidence>